<reference evidence="6" key="1">
    <citation type="submission" date="2019-09" db="EMBL/GenBank/DDBJ databases">
        <title>Draft genome information of white flower Hibiscus syriacus.</title>
        <authorList>
            <person name="Kim Y.-M."/>
        </authorList>
    </citation>
    <scope>NUCLEOTIDE SEQUENCE [LARGE SCALE GENOMIC DNA]</scope>
    <source>
        <strain evidence="6">YM2019G1</strain>
    </source>
</reference>
<evidence type="ECO:0000256" key="2">
    <source>
        <dbReference type="ARBA" id="ARBA00022771"/>
    </source>
</evidence>
<gene>
    <name evidence="6" type="ORF">F3Y22_tig00110930pilonHSYRG00132</name>
</gene>
<dbReference type="GO" id="GO:0008270">
    <property type="term" value="F:zinc ion binding"/>
    <property type="evidence" value="ECO:0007669"/>
    <property type="project" value="UniProtKB-KW"/>
</dbReference>
<dbReference type="SMART" id="SM00249">
    <property type="entry name" value="PHD"/>
    <property type="match status" value="1"/>
</dbReference>
<proteinExistence type="predicted"/>
<evidence type="ECO:0000256" key="1">
    <source>
        <dbReference type="ARBA" id="ARBA00022723"/>
    </source>
</evidence>
<dbReference type="SUPFAM" id="SSF57903">
    <property type="entry name" value="FYVE/PHD zinc finger"/>
    <property type="match status" value="1"/>
</dbReference>
<feature type="region of interest" description="Disordered" evidence="4">
    <location>
        <begin position="126"/>
        <end position="155"/>
    </location>
</feature>
<dbReference type="InterPro" id="IPR011011">
    <property type="entry name" value="Znf_FYVE_PHD"/>
</dbReference>
<feature type="region of interest" description="Disordered" evidence="4">
    <location>
        <begin position="459"/>
        <end position="525"/>
    </location>
</feature>
<feature type="compositionally biased region" description="Basic and acidic residues" evidence="4">
    <location>
        <begin position="493"/>
        <end position="504"/>
    </location>
</feature>
<keyword evidence="1" id="KW-0479">Metal-binding</keyword>
<accession>A0A6A2ZGB3</accession>
<dbReference type="PANTHER" id="PTHR47863:SF4">
    <property type="entry name" value="RING_FYVE_PHD ZINC FINGER SUPERFAMILY PROTEIN"/>
    <property type="match status" value="1"/>
</dbReference>
<evidence type="ECO:0000313" key="6">
    <source>
        <dbReference type="EMBL" id="KAE8690005.1"/>
    </source>
</evidence>
<feature type="compositionally biased region" description="Basic and acidic residues" evidence="4">
    <location>
        <begin position="459"/>
        <end position="480"/>
    </location>
</feature>
<dbReference type="InterPro" id="IPR013083">
    <property type="entry name" value="Znf_RING/FYVE/PHD"/>
</dbReference>
<dbReference type="Proteomes" id="UP000436088">
    <property type="component" value="Unassembled WGS sequence"/>
</dbReference>
<dbReference type="InterPro" id="IPR001965">
    <property type="entry name" value="Znf_PHD"/>
</dbReference>
<keyword evidence="3" id="KW-0862">Zinc</keyword>
<feature type="domain" description="Zinc finger PHD-type" evidence="5">
    <location>
        <begin position="355"/>
        <end position="400"/>
    </location>
</feature>
<keyword evidence="2" id="KW-0863">Zinc-finger</keyword>
<dbReference type="EMBL" id="VEPZ02001166">
    <property type="protein sequence ID" value="KAE8690005.1"/>
    <property type="molecule type" value="Genomic_DNA"/>
</dbReference>
<keyword evidence="7" id="KW-1185">Reference proteome</keyword>
<evidence type="ECO:0000256" key="3">
    <source>
        <dbReference type="ARBA" id="ARBA00022833"/>
    </source>
</evidence>
<dbReference type="Gene3D" id="3.30.40.10">
    <property type="entry name" value="Zinc/RING finger domain, C3HC4 (zinc finger)"/>
    <property type="match status" value="1"/>
</dbReference>
<dbReference type="AlphaFoldDB" id="A0A6A2ZGB3"/>
<evidence type="ECO:0000256" key="4">
    <source>
        <dbReference type="SAM" id="MobiDB-lite"/>
    </source>
</evidence>
<feature type="compositionally biased region" description="Basic and acidic residues" evidence="4">
    <location>
        <begin position="126"/>
        <end position="138"/>
    </location>
</feature>
<evidence type="ECO:0000313" key="7">
    <source>
        <dbReference type="Proteomes" id="UP000436088"/>
    </source>
</evidence>
<evidence type="ECO:0000259" key="5">
    <source>
        <dbReference type="SMART" id="SM00249"/>
    </source>
</evidence>
<protein>
    <recommendedName>
        <fullName evidence="5">Zinc finger PHD-type domain-containing protein</fullName>
    </recommendedName>
</protein>
<sequence>MDPLGPMSHRYSSGSPLLWKWIIEYLSSFPEIDTSIITSMDKYLSLGVCYYYYFGCYNFSLFSQSWSVDPPVLRAAFPPSLSCDVVLNQILEEVPFQNLKKAAPEVLRWVGHSFIKHKRATLPECSLEKDDPVSHGDENVPPSWSDDNDDKKGNQEVGVVGVNHGSLHNYLQLNAKKSKQNATPSCNIQSVEELPIHLHGDSEQLEEESRRIMKVTEIEGNNLGKDSQRGEGDKDLRVASRTHGRIDAVGLVELLDNQMENVQNDDVDVMGPSGDAGVDIDQVEIVQKGPSADRLQRNIDHNVEKADMVHPCPEEIFGFEDEIFNNVLKKNLFLSSHHIPSQDPVQKAGWKEQKSCVKCNQNGQVLACSASGCPLVVHESCLNSAARFDDKCNFLCPFCAYSVSISKYLEAKDKTLLARKKLVAFIGLMGKLAQERRRFPRHLTINGNENLVVIRESKHLGREHEHQQQSKLKSCDDHPTTENTETDPVNQVEVERDDILKESVKPQTTHACQEHVNSDGEGSSIGADDKFIISSYTREPQTKFSFPPTRQLTRKIVPRTNVEEGMLRVITSCRAGFQIAVRYRDFAVALPSDIPATLAIAPAMAAIAKGVEEFANDDGTIPWKRILEFGSKVFPKDKTAQDLKNKWRCMRKGFPKLQLKV</sequence>
<dbReference type="PANTHER" id="PTHR47863">
    <property type="entry name" value="RING/FYVE/PHD ZINC FINGER SUPERFAMILY PROTEIN"/>
    <property type="match status" value="1"/>
</dbReference>
<comment type="caution">
    <text evidence="6">The sequence shown here is derived from an EMBL/GenBank/DDBJ whole genome shotgun (WGS) entry which is preliminary data.</text>
</comment>
<name>A0A6A2ZGB3_HIBSY</name>
<organism evidence="6 7">
    <name type="scientific">Hibiscus syriacus</name>
    <name type="common">Rose of Sharon</name>
    <dbReference type="NCBI Taxonomy" id="106335"/>
    <lineage>
        <taxon>Eukaryota</taxon>
        <taxon>Viridiplantae</taxon>
        <taxon>Streptophyta</taxon>
        <taxon>Embryophyta</taxon>
        <taxon>Tracheophyta</taxon>
        <taxon>Spermatophyta</taxon>
        <taxon>Magnoliopsida</taxon>
        <taxon>eudicotyledons</taxon>
        <taxon>Gunneridae</taxon>
        <taxon>Pentapetalae</taxon>
        <taxon>rosids</taxon>
        <taxon>malvids</taxon>
        <taxon>Malvales</taxon>
        <taxon>Malvaceae</taxon>
        <taxon>Malvoideae</taxon>
        <taxon>Hibiscus</taxon>
    </lineage>
</organism>